<evidence type="ECO:0000259" key="6">
    <source>
        <dbReference type="Pfam" id="PF05175"/>
    </source>
</evidence>
<dbReference type="CDD" id="cd02440">
    <property type="entry name" value="AdoMet_MTases"/>
    <property type="match status" value="1"/>
</dbReference>
<feature type="compositionally biased region" description="Basic and acidic residues" evidence="5">
    <location>
        <begin position="180"/>
        <end position="191"/>
    </location>
</feature>
<dbReference type="PANTHER" id="PTHR47816">
    <property type="entry name" value="RIBOSOMAL RNA SMALL SUBUNIT METHYLTRANSFERASE C"/>
    <property type="match status" value="1"/>
</dbReference>
<dbReference type="InterPro" id="IPR002052">
    <property type="entry name" value="DNA_methylase_N6_adenine_CS"/>
</dbReference>
<reference evidence="7" key="1">
    <citation type="journal article" date="2021" name="PeerJ">
        <title>Extensive microbial diversity within the chicken gut microbiome revealed by metagenomics and culture.</title>
        <authorList>
            <person name="Gilroy R."/>
            <person name="Ravi A."/>
            <person name="Getino M."/>
            <person name="Pursley I."/>
            <person name="Horton D.L."/>
            <person name="Alikhan N.F."/>
            <person name="Baker D."/>
            <person name="Gharbi K."/>
            <person name="Hall N."/>
            <person name="Watson M."/>
            <person name="Adriaenssens E.M."/>
            <person name="Foster-Nyarko E."/>
            <person name="Jarju S."/>
            <person name="Secka A."/>
            <person name="Antonio M."/>
            <person name="Oren A."/>
            <person name="Chaudhuri R.R."/>
            <person name="La Ragione R."/>
            <person name="Hildebrand F."/>
            <person name="Pallen M.J."/>
        </authorList>
    </citation>
    <scope>NUCLEOTIDE SEQUENCE</scope>
    <source>
        <strain evidence="7">USAMLcec2-132</strain>
    </source>
</reference>
<dbReference type="Pfam" id="PF05175">
    <property type="entry name" value="MTS"/>
    <property type="match status" value="1"/>
</dbReference>
<dbReference type="Proteomes" id="UP000823891">
    <property type="component" value="Unassembled WGS sequence"/>
</dbReference>
<dbReference type="GO" id="GO:0008757">
    <property type="term" value="F:S-adenosylmethionine-dependent methyltransferase activity"/>
    <property type="evidence" value="ECO:0007669"/>
    <property type="project" value="InterPro"/>
</dbReference>
<feature type="region of interest" description="Disordered" evidence="5">
    <location>
        <begin position="180"/>
        <end position="205"/>
    </location>
</feature>
<evidence type="ECO:0000313" key="7">
    <source>
        <dbReference type="EMBL" id="HJC23857.1"/>
    </source>
</evidence>
<evidence type="ECO:0000256" key="1">
    <source>
        <dbReference type="ARBA" id="ARBA00022490"/>
    </source>
</evidence>
<feature type="compositionally biased region" description="Basic residues" evidence="5">
    <location>
        <begin position="195"/>
        <end position="205"/>
    </location>
</feature>
<dbReference type="Gene3D" id="3.40.50.150">
    <property type="entry name" value="Vaccinia Virus protein VP39"/>
    <property type="match status" value="1"/>
</dbReference>
<keyword evidence="2" id="KW-0698">rRNA processing</keyword>
<reference evidence="7" key="2">
    <citation type="submission" date="2021-04" db="EMBL/GenBank/DDBJ databases">
        <authorList>
            <person name="Gilroy R."/>
        </authorList>
    </citation>
    <scope>NUCLEOTIDE SEQUENCE</scope>
    <source>
        <strain evidence="7">USAMLcec2-132</strain>
    </source>
</reference>
<comment type="caution">
    <text evidence="7">The sequence shown here is derived from an EMBL/GenBank/DDBJ whole genome shotgun (WGS) entry which is preliminary data.</text>
</comment>
<keyword evidence="4" id="KW-0808">Transferase</keyword>
<name>A0A9D2NE71_9FIRM</name>
<dbReference type="EMBL" id="DWWS01000031">
    <property type="protein sequence ID" value="HJC23857.1"/>
    <property type="molecule type" value="Genomic_DNA"/>
</dbReference>
<evidence type="ECO:0000256" key="4">
    <source>
        <dbReference type="ARBA" id="ARBA00022679"/>
    </source>
</evidence>
<gene>
    <name evidence="7" type="ORF">H9761_09145</name>
</gene>
<evidence type="ECO:0000256" key="3">
    <source>
        <dbReference type="ARBA" id="ARBA00022603"/>
    </source>
</evidence>
<dbReference type="InterPro" id="IPR007848">
    <property type="entry name" value="Small_mtfrase_dom"/>
</dbReference>
<evidence type="ECO:0000313" key="8">
    <source>
        <dbReference type="Proteomes" id="UP000823891"/>
    </source>
</evidence>
<evidence type="ECO:0000256" key="5">
    <source>
        <dbReference type="SAM" id="MobiDB-lite"/>
    </source>
</evidence>
<evidence type="ECO:0000256" key="2">
    <source>
        <dbReference type="ARBA" id="ARBA00022552"/>
    </source>
</evidence>
<dbReference type="AlphaFoldDB" id="A0A9D2NE71"/>
<proteinExistence type="predicted"/>
<keyword evidence="1" id="KW-0963">Cytoplasm</keyword>
<dbReference type="SUPFAM" id="SSF53335">
    <property type="entry name" value="S-adenosyl-L-methionine-dependent methyltransferases"/>
    <property type="match status" value="1"/>
</dbReference>
<dbReference type="PROSITE" id="PS00092">
    <property type="entry name" value="N6_MTASE"/>
    <property type="match status" value="1"/>
</dbReference>
<dbReference type="GO" id="GO:0006364">
    <property type="term" value="P:rRNA processing"/>
    <property type="evidence" value="ECO:0007669"/>
    <property type="project" value="UniProtKB-KW"/>
</dbReference>
<organism evidence="7 8">
    <name type="scientific">Candidatus Eisenbergiella merdavium</name>
    <dbReference type="NCBI Taxonomy" id="2838551"/>
    <lineage>
        <taxon>Bacteria</taxon>
        <taxon>Bacillati</taxon>
        <taxon>Bacillota</taxon>
        <taxon>Clostridia</taxon>
        <taxon>Lachnospirales</taxon>
        <taxon>Lachnospiraceae</taxon>
        <taxon>Eisenbergiella</taxon>
    </lineage>
</organism>
<dbReference type="GO" id="GO:0003676">
    <property type="term" value="F:nucleic acid binding"/>
    <property type="evidence" value="ECO:0007669"/>
    <property type="project" value="InterPro"/>
</dbReference>
<dbReference type="GO" id="GO:0032259">
    <property type="term" value="P:methylation"/>
    <property type="evidence" value="ECO:0007669"/>
    <property type="project" value="UniProtKB-KW"/>
</dbReference>
<protein>
    <submittedName>
        <fullName evidence="7">Methyltransferase</fullName>
    </submittedName>
</protein>
<dbReference type="InterPro" id="IPR029063">
    <property type="entry name" value="SAM-dependent_MTases_sf"/>
</dbReference>
<dbReference type="PANTHER" id="PTHR47816:SF4">
    <property type="entry name" value="RIBOSOMAL RNA SMALL SUBUNIT METHYLTRANSFERASE C"/>
    <property type="match status" value="1"/>
</dbReference>
<sequence>MIKTEIKNIPLCFETAPGLFSPNSVDPGTLAMLSAVEFVREDRVLDLGCGYGPVGILAARLIGEEKVIMCDISDDAIQYAKRNAVRNGVGGVEIRKSDGLTGIAERDFTKILSNPPYHTDFSVAKHFIEDGYRRLAWGGLMVMVTKRRDWYKNKLAAVFGGVKILQADGYYVFLAEKREHNPSGKKKDGKTQKGLSKKLRRKYGE</sequence>
<accession>A0A9D2NE71</accession>
<dbReference type="InterPro" id="IPR046977">
    <property type="entry name" value="RsmC/RlmG"/>
</dbReference>
<keyword evidence="3 7" id="KW-0489">Methyltransferase</keyword>
<feature type="domain" description="Methyltransferase small" evidence="6">
    <location>
        <begin position="13"/>
        <end position="172"/>
    </location>
</feature>
<dbReference type="GO" id="GO:0008170">
    <property type="term" value="F:N-methyltransferase activity"/>
    <property type="evidence" value="ECO:0007669"/>
    <property type="project" value="UniProtKB-ARBA"/>
</dbReference>